<comment type="caution">
    <text evidence="9">The sequence shown here is derived from an EMBL/GenBank/DDBJ whole genome shotgun (WGS) entry which is preliminary data.</text>
</comment>
<evidence type="ECO:0000313" key="12">
    <source>
        <dbReference type="Proteomes" id="UP000321514"/>
    </source>
</evidence>
<dbReference type="InterPro" id="IPR020628">
    <property type="entry name" value="Formate_THF_ligase_CS"/>
</dbReference>
<evidence type="ECO:0000256" key="3">
    <source>
        <dbReference type="ARBA" id="ARBA00022598"/>
    </source>
</evidence>
<dbReference type="EMBL" id="BJXR01000026">
    <property type="protein sequence ID" value="GEN07951.1"/>
    <property type="molecule type" value="Genomic_DNA"/>
</dbReference>
<dbReference type="EMBL" id="FOIB01000001">
    <property type="protein sequence ID" value="SES74078.1"/>
    <property type="molecule type" value="Genomic_DNA"/>
</dbReference>
<keyword evidence="5 8" id="KW-0067">ATP-binding</keyword>
<dbReference type="GO" id="GO:0004329">
    <property type="term" value="F:formate-tetrahydrofolate ligase activity"/>
    <property type="evidence" value="ECO:0007669"/>
    <property type="project" value="UniProtKB-UniRule"/>
</dbReference>
<dbReference type="Proteomes" id="UP000183760">
    <property type="component" value="Unassembled WGS sequence"/>
</dbReference>
<dbReference type="STRING" id="1334629.MFUL124B02_01020"/>
<dbReference type="Pfam" id="PF01268">
    <property type="entry name" value="FTHFS"/>
    <property type="match status" value="1"/>
</dbReference>
<evidence type="ECO:0000256" key="7">
    <source>
        <dbReference type="ARBA" id="ARBA00061363"/>
    </source>
</evidence>
<evidence type="ECO:0000256" key="1">
    <source>
        <dbReference type="ARBA" id="ARBA00004777"/>
    </source>
</evidence>
<dbReference type="Gene3D" id="3.40.50.300">
    <property type="entry name" value="P-loop containing nucleotide triphosphate hydrolases"/>
    <property type="match status" value="1"/>
</dbReference>
<feature type="binding site" evidence="8">
    <location>
        <begin position="54"/>
        <end position="61"/>
    </location>
    <ligand>
        <name>ATP</name>
        <dbReference type="ChEBI" id="CHEBI:30616"/>
    </ligand>
</feature>
<name>A0A511T1C7_MYXFU</name>
<protein>
    <recommendedName>
        <fullName evidence="8">Formate--tetrahydrofolate ligase</fullName>
        <ecNumber evidence="8">6.3.4.3</ecNumber>
    </recommendedName>
    <alternativeName>
        <fullName evidence="8">Formyltetrahydrofolate synthetase</fullName>
        <shortName evidence="8">FHS</shortName>
        <shortName evidence="8">FTHFS</shortName>
    </alternativeName>
</protein>
<keyword evidence="11" id="KW-1185">Reference proteome</keyword>
<dbReference type="FunFam" id="3.30.1510.10:FF:000001">
    <property type="entry name" value="Formate--tetrahydrofolate ligase"/>
    <property type="match status" value="1"/>
</dbReference>
<organism evidence="9 12">
    <name type="scientific">Myxococcus fulvus</name>
    <dbReference type="NCBI Taxonomy" id="33"/>
    <lineage>
        <taxon>Bacteria</taxon>
        <taxon>Pseudomonadati</taxon>
        <taxon>Myxococcota</taxon>
        <taxon>Myxococcia</taxon>
        <taxon>Myxococcales</taxon>
        <taxon>Cystobacterineae</taxon>
        <taxon>Myxococcaceae</taxon>
        <taxon>Myxococcus</taxon>
    </lineage>
</organism>
<evidence type="ECO:0000313" key="11">
    <source>
        <dbReference type="Proteomes" id="UP000183760"/>
    </source>
</evidence>
<keyword evidence="4 8" id="KW-0547">Nucleotide-binding</keyword>
<dbReference type="UniPathway" id="UPA00193"/>
<sequence length="551" mass="58314">MKLRPIAEVGAELGLSPDDVHPWGTNRAKVSLGALGKQGGRQGRLVLVSAINPTPPGEGKTTMSVALAMGLRRRGRRAVAALREPSLGPVFGVKGGGTGGGQASLEPAADINLHFTGDLHAITSANNLLAALVDNAVYYGQPVAIDSTRVRWRRALDMNDRFLRNVIVGLGGKAHGVPREGAFDITAASEVMAILALAENLKDLEERLGRVVVGHSPDGKPVRARDVDAAAAMVALLKDALMPNLVQTREGGPALVHAGPFGNIAHGCSSVVGTRMGLAYADEVVTEAGFGFDLGAEKFLDIKCRSTGLWPRGVVLVATLRALKYHGGTPLARVAEPDGAALARGFDHLDKHLESVRAFGLPAVICVNRFPQDTQEELDALRAFGRERGVEMAVCDGFTRGGEGSLELADRVLAMLDGTDASPPKPRFLYDVKQSPEEKVRAIARTVYGADDVAFTASARKDLETVRELGGAELPVCMAKTHLSLSDDATKQGRPRGFTLTVREVRLSAGAGFMVALTGDILTMPGLPREPAARRITVHEDGRITGLMQGE</sequence>
<dbReference type="RefSeq" id="WP_074948263.1">
    <property type="nucleotide sequence ID" value="NZ_BJXR01000026.1"/>
</dbReference>
<accession>A0A511T1C7</accession>
<proteinExistence type="inferred from homology"/>
<dbReference type="Gene3D" id="3.30.1510.10">
    <property type="entry name" value="Domain 2, N(10)-formyltetrahydrofolate synthetase"/>
    <property type="match status" value="1"/>
</dbReference>
<keyword evidence="3 8" id="KW-0436">Ligase</keyword>
<comment type="similarity">
    <text evidence="7 8">Belongs to the formate--tetrahydrofolate ligase family.</text>
</comment>
<comment type="catalytic activity">
    <reaction evidence="6 8">
        <text>(6S)-5,6,7,8-tetrahydrofolate + formate + ATP = (6R)-10-formyltetrahydrofolate + ADP + phosphate</text>
        <dbReference type="Rhea" id="RHEA:20221"/>
        <dbReference type="ChEBI" id="CHEBI:15740"/>
        <dbReference type="ChEBI" id="CHEBI:30616"/>
        <dbReference type="ChEBI" id="CHEBI:43474"/>
        <dbReference type="ChEBI" id="CHEBI:57453"/>
        <dbReference type="ChEBI" id="CHEBI:195366"/>
        <dbReference type="ChEBI" id="CHEBI:456216"/>
        <dbReference type="EC" id="6.3.4.3"/>
    </reaction>
</comment>
<reference evidence="10 11" key="1">
    <citation type="submission" date="2016-10" db="EMBL/GenBank/DDBJ databases">
        <authorList>
            <person name="Varghese N."/>
            <person name="Submissions S."/>
        </authorList>
    </citation>
    <scope>NUCLEOTIDE SEQUENCE [LARGE SCALE GENOMIC DNA]</scope>
    <source>
        <strain evidence="10 11">DSM 16525</strain>
    </source>
</reference>
<dbReference type="EC" id="6.3.4.3" evidence="8"/>
<dbReference type="FunFam" id="3.10.410.10:FF:000001">
    <property type="entry name" value="Putative formate--tetrahydrofolate ligase"/>
    <property type="match status" value="1"/>
</dbReference>
<dbReference type="PROSITE" id="PS00722">
    <property type="entry name" value="FTHFS_2"/>
    <property type="match status" value="1"/>
</dbReference>
<dbReference type="Proteomes" id="UP000321514">
    <property type="component" value="Unassembled WGS sequence"/>
</dbReference>
<comment type="pathway">
    <text evidence="1 8">One-carbon metabolism; tetrahydrofolate interconversion.</text>
</comment>
<dbReference type="GO" id="GO:0005524">
    <property type="term" value="F:ATP binding"/>
    <property type="evidence" value="ECO:0007669"/>
    <property type="project" value="UniProtKB-UniRule"/>
</dbReference>
<gene>
    <name evidence="8 9" type="primary">fhs</name>
    <name evidence="9" type="ORF">MFU01_29880</name>
    <name evidence="10" type="ORF">SAMN05443572_10123</name>
</gene>
<evidence type="ECO:0000256" key="4">
    <source>
        <dbReference type="ARBA" id="ARBA00022741"/>
    </source>
</evidence>
<keyword evidence="2 8" id="KW-0554">One-carbon metabolism</keyword>
<dbReference type="AlphaFoldDB" id="A0A511T1C7"/>
<dbReference type="NCBIfam" id="NF010030">
    <property type="entry name" value="PRK13505.1"/>
    <property type="match status" value="1"/>
</dbReference>
<dbReference type="InterPro" id="IPR000559">
    <property type="entry name" value="Formate_THF_ligase"/>
</dbReference>
<evidence type="ECO:0000256" key="2">
    <source>
        <dbReference type="ARBA" id="ARBA00022563"/>
    </source>
</evidence>
<evidence type="ECO:0000256" key="6">
    <source>
        <dbReference type="ARBA" id="ARBA00049033"/>
    </source>
</evidence>
<dbReference type="InterPro" id="IPR027417">
    <property type="entry name" value="P-loop_NTPase"/>
</dbReference>
<evidence type="ECO:0000313" key="10">
    <source>
        <dbReference type="EMBL" id="SES74078.1"/>
    </source>
</evidence>
<dbReference type="OrthoDB" id="9761733at2"/>
<evidence type="ECO:0000256" key="8">
    <source>
        <dbReference type="HAMAP-Rule" id="MF_01543"/>
    </source>
</evidence>
<dbReference type="HAMAP" id="MF_01543">
    <property type="entry name" value="FTHFS"/>
    <property type="match status" value="1"/>
</dbReference>
<dbReference type="Gene3D" id="3.10.410.10">
    <property type="entry name" value="Formyltetrahydrofolate synthetase, domain 3"/>
    <property type="match status" value="1"/>
</dbReference>
<dbReference type="GO" id="GO:0035999">
    <property type="term" value="P:tetrahydrofolate interconversion"/>
    <property type="evidence" value="ECO:0007669"/>
    <property type="project" value="UniProtKB-UniRule"/>
</dbReference>
<evidence type="ECO:0000256" key="5">
    <source>
        <dbReference type="ARBA" id="ARBA00022840"/>
    </source>
</evidence>
<evidence type="ECO:0000313" key="9">
    <source>
        <dbReference type="EMBL" id="GEN07951.1"/>
    </source>
</evidence>
<dbReference type="SUPFAM" id="SSF52540">
    <property type="entry name" value="P-loop containing nucleoside triphosphate hydrolases"/>
    <property type="match status" value="1"/>
</dbReference>
<reference evidence="9 12" key="2">
    <citation type="submission" date="2019-07" db="EMBL/GenBank/DDBJ databases">
        <title>Whole genome shotgun sequence of Myxococcus fulvus NBRC 100333.</title>
        <authorList>
            <person name="Hosoyama A."/>
            <person name="Uohara A."/>
            <person name="Ohji S."/>
            <person name="Ichikawa N."/>
        </authorList>
    </citation>
    <scope>NUCLEOTIDE SEQUENCE [LARGE SCALE GENOMIC DNA]</scope>
    <source>
        <strain evidence="9 12">NBRC 100333</strain>
    </source>
</reference>